<keyword evidence="1" id="KW-0285">Flavoprotein</keyword>
<dbReference type="Gene3D" id="3.20.20.70">
    <property type="entry name" value="Aldolase class I"/>
    <property type="match status" value="1"/>
</dbReference>
<accession>A0A6J4KGE4</accession>
<protein>
    <submittedName>
        <fullName evidence="4">Enoyl-[acyl-carrier-protein] reductase [FMN]</fullName>
        <ecNumber evidence="4">1.3.1.9</ecNumber>
    </submittedName>
</protein>
<dbReference type="CDD" id="cd04730">
    <property type="entry name" value="NPD_like"/>
    <property type="match status" value="1"/>
</dbReference>
<keyword evidence="3 4" id="KW-0560">Oxidoreductase</keyword>
<organism evidence="4">
    <name type="scientific">uncultured Gemmatimonadota bacterium</name>
    <dbReference type="NCBI Taxonomy" id="203437"/>
    <lineage>
        <taxon>Bacteria</taxon>
        <taxon>Pseudomonadati</taxon>
        <taxon>Gemmatimonadota</taxon>
        <taxon>environmental samples</taxon>
    </lineage>
</organism>
<name>A0A6J4KGE4_9BACT</name>
<dbReference type="GO" id="GO:0018580">
    <property type="term" value="F:nitronate monooxygenase activity"/>
    <property type="evidence" value="ECO:0007669"/>
    <property type="project" value="InterPro"/>
</dbReference>
<dbReference type="GO" id="GO:0004318">
    <property type="term" value="F:enoyl-[acyl-carrier-protein] reductase (NADH) activity"/>
    <property type="evidence" value="ECO:0007669"/>
    <property type="project" value="UniProtKB-EC"/>
</dbReference>
<dbReference type="Pfam" id="PF03060">
    <property type="entry name" value="NMO"/>
    <property type="match status" value="1"/>
</dbReference>
<dbReference type="PANTHER" id="PTHR32332:SF33">
    <property type="entry name" value="NITRONATE MONOOXYGENASE DOMAIN-CONTAINING PROTEIN"/>
    <property type="match status" value="1"/>
</dbReference>
<gene>
    <name evidence="4" type="ORF">AVDCRST_MAG68-775</name>
</gene>
<dbReference type="EC" id="1.3.1.9" evidence="4"/>
<dbReference type="EMBL" id="CADCTW010000043">
    <property type="protein sequence ID" value="CAA9305252.1"/>
    <property type="molecule type" value="Genomic_DNA"/>
</dbReference>
<dbReference type="PANTHER" id="PTHR32332">
    <property type="entry name" value="2-NITROPROPANE DIOXYGENASE"/>
    <property type="match status" value="1"/>
</dbReference>
<proteinExistence type="predicted"/>
<dbReference type="SUPFAM" id="SSF51412">
    <property type="entry name" value="Inosine monophosphate dehydrogenase (IMPDH)"/>
    <property type="match status" value="1"/>
</dbReference>
<evidence type="ECO:0000313" key="4">
    <source>
        <dbReference type="EMBL" id="CAA9305252.1"/>
    </source>
</evidence>
<keyword evidence="2" id="KW-0288">FMN</keyword>
<dbReference type="InterPro" id="IPR013785">
    <property type="entry name" value="Aldolase_TIM"/>
</dbReference>
<dbReference type="InterPro" id="IPR004136">
    <property type="entry name" value="NMO"/>
</dbReference>
<dbReference type="AlphaFoldDB" id="A0A6J4KGE4"/>
<evidence type="ECO:0000256" key="1">
    <source>
        <dbReference type="ARBA" id="ARBA00022630"/>
    </source>
</evidence>
<evidence type="ECO:0000256" key="2">
    <source>
        <dbReference type="ARBA" id="ARBA00022643"/>
    </source>
</evidence>
<evidence type="ECO:0000256" key="3">
    <source>
        <dbReference type="ARBA" id="ARBA00023002"/>
    </source>
</evidence>
<sequence length="494" mass="53655">MDTAALSHPLIIQGGMGVGVSNWVLAKAVAMRGQMGVVSGTCIDSLLVRRLQDGDIGGHIRRAMEHFPIPEVSTQVLRSYFLPEGRAPGEPYKAVPMYRQVVSRVREQLTVLSSFVEVWLAKEGHDGVVGINLLTKVQMPNLATLYGAMLAGVDYVLMGAGIPKDIPGVLDRFARHEPASMKFDVEGLERGETEHLTFDPRVHSEAPPVEMVRPFFLPIIASNSLATMLARKASGRVDGFIIEAPTAGGHNAPPRGEVMYNERGEPVYGERDVVDLEKMKEHGLPFWLAGGAGSPEKLAEALDAGAAGIQVGTLFAYADESGVTPALKRDVIRQAQEDTIDVMTDSRASPTGFPFKVAQVPGTLSSLPVYQQRERVCDLGYLRESYKDERGRVNYRCAAEPVDTYVKKGGRIEDTVGRKCLCNALFATVGHAQLRDEGVEEAPLITSGDELKNIRRFIGSDRVGYSAAEVVEYLLSGVQRMVPGFARGCQTATT</sequence>
<reference evidence="4" key="1">
    <citation type="submission" date="2020-02" db="EMBL/GenBank/DDBJ databases">
        <authorList>
            <person name="Meier V. D."/>
        </authorList>
    </citation>
    <scope>NUCLEOTIDE SEQUENCE</scope>
    <source>
        <strain evidence="4">AVDCRST_MAG68</strain>
    </source>
</reference>